<accession>G0NDZ4</accession>
<dbReference type="InParanoid" id="G0NDZ4"/>
<proteinExistence type="predicted"/>
<dbReference type="EMBL" id="GL379870">
    <property type="protein sequence ID" value="EGT58604.1"/>
    <property type="molecule type" value="Genomic_DNA"/>
</dbReference>
<dbReference type="HOGENOM" id="CLU_1379232_0_0_1"/>
<keyword evidence="3" id="KW-1185">Reference proteome</keyword>
<evidence type="ECO:0000313" key="2">
    <source>
        <dbReference type="EMBL" id="EGT58604.1"/>
    </source>
</evidence>
<evidence type="ECO:0000313" key="3">
    <source>
        <dbReference type="Proteomes" id="UP000008068"/>
    </source>
</evidence>
<name>G0NDZ4_CAEBE</name>
<dbReference type="AlphaFoldDB" id="G0NDZ4"/>
<dbReference type="Proteomes" id="UP000008068">
    <property type="component" value="Unassembled WGS sequence"/>
</dbReference>
<reference evidence="3" key="1">
    <citation type="submission" date="2011-07" db="EMBL/GenBank/DDBJ databases">
        <authorList>
            <consortium name="Caenorhabditis brenneri Sequencing and Analysis Consortium"/>
            <person name="Wilson R.K."/>
        </authorList>
    </citation>
    <scope>NUCLEOTIDE SEQUENCE [LARGE SCALE GENOMIC DNA]</scope>
    <source>
        <strain evidence="3">PB2801</strain>
    </source>
</reference>
<evidence type="ECO:0000256" key="1">
    <source>
        <dbReference type="SAM" id="MobiDB-lite"/>
    </source>
</evidence>
<organism evidence="3">
    <name type="scientific">Caenorhabditis brenneri</name>
    <name type="common">Nematode worm</name>
    <dbReference type="NCBI Taxonomy" id="135651"/>
    <lineage>
        <taxon>Eukaryota</taxon>
        <taxon>Metazoa</taxon>
        <taxon>Ecdysozoa</taxon>
        <taxon>Nematoda</taxon>
        <taxon>Chromadorea</taxon>
        <taxon>Rhabditida</taxon>
        <taxon>Rhabditina</taxon>
        <taxon>Rhabditomorpha</taxon>
        <taxon>Rhabditoidea</taxon>
        <taxon>Rhabditidae</taxon>
        <taxon>Peloderinae</taxon>
        <taxon>Caenorhabditis</taxon>
    </lineage>
</organism>
<feature type="region of interest" description="Disordered" evidence="1">
    <location>
        <begin position="79"/>
        <end position="198"/>
    </location>
</feature>
<gene>
    <name evidence="2" type="ORF">CAEBREN_05816</name>
</gene>
<sequence>MFRVDLQTHPHHIDRNQKTSSNELLSHHQLMANRQDTDRKRLYPLLVLCPPLLVCRRRDEQLNGFQWFQIHEHPTESRLLANAFPPPPAQRAPITPDTPFSNGTDARGNRDLSPLAQQGRQQAIFGTRDPTGSPQEARPHTNRQLADRPPSPPPAKRARPSDPVQNGLPQRSQPFAPQAPPPQRYNNAFSSRRPVQPV</sequence>
<protein>
    <submittedName>
        <fullName evidence="2">Uncharacterized protein</fullName>
    </submittedName>
</protein>